<sequence length="137" mass="14113">MAVDCRALPAGGPAPAEFDSRREAMATANQTVQITADLTMHVPRNATGDLGDGVTNVVRGVSAVASVDGIDVQDLRPRLNDLQVTATVTAVVTVADAPDIERATADALADGFGIDSVADVDATRVAADHDDRAPEYA</sequence>
<proteinExistence type="predicted"/>
<evidence type="ECO:0000313" key="1">
    <source>
        <dbReference type="EMBL" id="QCC45110.1"/>
    </source>
</evidence>
<reference evidence="1" key="2">
    <citation type="journal article" name="MicrobiologyOpen">
        <title>Whole-genome comparison between the type strain of Halobacterium salinarum (DSM 3754(T)) and the laboratory strains R1 and NRC-1.</title>
        <authorList>
            <person name="Pfeiffer F."/>
            <person name="Losensky G."/>
            <person name="Marchfelder A."/>
            <person name="Habermann B."/>
            <person name="Dyall-Smith M."/>
        </authorList>
    </citation>
    <scope>NUCLEOTIDE SEQUENCE</scope>
    <source>
        <strain evidence="1">91-R6</strain>
    </source>
</reference>
<accession>A0A4D6GTJ4</accession>
<reference evidence="1" key="1">
    <citation type="journal article" date="2019" name="Microbiol. Resour. Announc.">
        <title>The Genome Sequence of the Halobacterium salinarum Type Strain Is Closely Related to That of Laboratory Strains NRC-1 and R1.</title>
        <authorList>
            <person name="Pfeiffer F."/>
            <person name="Marchfelder A."/>
            <person name="Habermann B."/>
            <person name="Dyall-Smith M.L."/>
        </authorList>
    </citation>
    <scope>NUCLEOTIDE SEQUENCE [LARGE SCALE GENOMIC DNA]</scope>
    <source>
        <strain evidence="1">91-R6</strain>
    </source>
</reference>
<name>A0A4D6GTJ4_HALS9</name>
<dbReference type="Proteomes" id="UP000296216">
    <property type="component" value="Chromosome"/>
</dbReference>
<dbReference type="AlphaFoldDB" id="A0A4D6GTJ4"/>
<protein>
    <submittedName>
        <fullName evidence="1">Uncharacterized protein</fullName>
    </submittedName>
</protein>
<gene>
    <name evidence="1" type="ORF">HBSAL_07295</name>
</gene>
<dbReference type="EMBL" id="CP038631">
    <property type="protein sequence ID" value="QCC45110.1"/>
    <property type="molecule type" value="Genomic_DNA"/>
</dbReference>
<organism evidence="1">
    <name type="scientific">Halobacterium salinarum (strain ATCC 33171 / DSM 3754 / JCM 8978 / NBRC 102687 / NCIMB 764 / 91-R6)</name>
    <dbReference type="NCBI Taxonomy" id="2597657"/>
    <lineage>
        <taxon>Archaea</taxon>
        <taxon>Methanobacteriati</taxon>
        <taxon>Methanobacteriota</taxon>
        <taxon>Stenosarchaea group</taxon>
        <taxon>Halobacteria</taxon>
        <taxon>Halobacteriales</taxon>
        <taxon>Halobacteriaceae</taxon>
        <taxon>Halobacterium</taxon>
    </lineage>
</organism>